<comment type="caution">
    <text evidence="1">The sequence shown here is derived from an EMBL/GenBank/DDBJ whole genome shotgun (WGS) entry which is preliminary data.</text>
</comment>
<evidence type="ECO:0008006" key="3">
    <source>
        <dbReference type="Google" id="ProtNLM"/>
    </source>
</evidence>
<keyword evidence="2" id="KW-1185">Reference proteome</keyword>
<evidence type="ECO:0000313" key="2">
    <source>
        <dbReference type="Proteomes" id="UP000664357"/>
    </source>
</evidence>
<protein>
    <recommendedName>
        <fullName evidence="3">Transposase</fullName>
    </recommendedName>
</protein>
<organism evidence="1 2">
    <name type="scientific">Candidatus Enterococcus ferrettii</name>
    <dbReference type="NCBI Taxonomy" id="2815324"/>
    <lineage>
        <taxon>Bacteria</taxon>
        <taxon>Bacillati</taxon>
        <taxon>Bacillota</taxon>
        <taxon>Bacilli</taxon>
        <taxon>Lactobacillales</taxon>
        <taxon>Enterococcaceae</taxon>
        <taxon>Enterococcus</taxon>
    </lineage>
</organism>
<evidence type="ECO:0000313" key="1">
    <source>
        <dbReference type="EMBL" id="MEO1772538.1"/>
    </source>
</evidence>
<proteinExistence type="predicted"/>
<sequence>MVILNLVSRDKAFYFALNMALNCLIHRGRSHVKTRKDELNEKRTVEGIRVIR</sequence>
<gene>
    <name evidence="1" type="ORF">JZO67_004520</name>
</gene>
<dbReference type="EMBL" id="JAFREL020000004">
    <property type="protein sequence ID" value="MEO1772538.1"/>
    <property type="molecule type" value="Genomic_DNA"/>
</dbReference>
<dbReference type="Proteomes" id="UP000664357">
    <property type="component" value="Unassembled WGS sequence"/>
</dbReference>
<accession>A0ABV0EV68</accession>
<reference evidence="1 2" key="1">
    <citation type="submission" date="2024-02" db="EMBL/GenBank/DDBJ databases">
        <title>The Genome Sequence of Enterococcus sp. DIV0159.</title>
        <authorList>
            <person name="Earl A."/>
            <person name="Manson A."/>
            <person name="Gilmore M."/>
            <person name="Sanders J."/>
            <person name="Shea T."/>
            <person name="Howe W."/>
            <person name="Livny J."/>
            <person name="Cuomo C."/>
            <person name="Neafsey D."/>
            <person name="Birren B."/>
        </authorList>
    </citation>
    <scope>NUCLEOTIDE SEQUENCE [LARGE SCALE GENOMIC DNA]</scope>
    <source>
        <strain evidence="1 2">665A</strain>
    </source>
</reference>
<name>A0ABV0EV68_9ENTE</name>